<dbReference type="RefSeq" id="WP_179363256.1">
    <property type="nucleotide sequence ID" value="NZ_CP026994.1"/>
</dbReference>
<evidence type="ECO:0000313" key="1">
    <source>
        <dbReference type="EMBL" id="QLH04374.1"/>
    </source>
</evidence>
<dbReference type="EMBL" id="CP026994">
    <property type="protein sequence ID" value="QLH04374.1"/>
    <property type="molecule type" value="Genomic_DNA"/>
</dbReference>
<organism evidence="1 2">
    <name type="scientific">Nitrosopumilus oxyclinae</name>
    <dbReference type="NCBI Taxonomy" id="1959104"/>
    <lineage>
        <taxon>Archaea</taxon>
        <taxon>Nitrososphaerota</taxon>
        <taxon>Nitrososphaeria</taxon>
        <taxon>Nitrosopumilales</taxon>
        <taxon>Nitrosopumilaceae</taxon>
        <taxon>Nitrosopumilus</taxon>
    </lineage>
</organism>
<dbReference type="KEGG" id="nox:C5F49_02875"/>
<protein>
    <submittedName>
        <fullName evidence="1">Uncharacterized protein</fullName>
    </submittedName>
</protein>
<evidence type="ECO:0000313" key="2">
    <source>
        <dbReference type="Proteomes" id="UP000509441"/>
    </source>
</evidence>
<proteinExistence type="predicted"/>
<dbReference type="Proteomes" id="UP000509441">
    <property type="component" value="Chromosome"/>
</dbReference>
<dbReference type="GeneID" id="56060861"/>
<accession>A0A7D5M0Z2</accession>
<name>A0A7D5M0Z2_9ARCH</name>
<dbReference type="AlphaFoldDB" id="A0A7D5M0Z2"/>
<gene>
    <name evidence="1" type="ORF">C5F49_02875</name>
</gene>
<keyword evidence="2" id="KW-1185">Reference proteome</keyword>
<reference evidence="1 2" key="1">
    <citation type="submission" date="2018-02" db="EMBL/GenBank/DDBJ databases">
        <title>Complete genome of Nitrosopumilus oxyclinae HCE1.</title>
        <authorList>
            <person name="Qin W."/>
            <person name="Zheng Y."/>
            <person name="Stahl D.A."/>
        </authorList>
    </citation>
    <scope>NUCLEOTIDE SEQUENCE [LARGE SCALE GENOMIC DNA]</scope>
    <source>
        <strain evidence="1 2">HCE1</strain>
    </source>
</reference>
<sequence length="283" mass="31896">MYKFFILIIVMVILVSSAVVVYSGVLLATMIYEDEEFFLPDIPELKTELNEDSNLNEIQVEGIIQSTIRTDKKTYYLDETIHVTGEGNPWVYRIQLTHLNGDNIVNAWIDSRGISYQYDIVLKNYGIVINADPNREYIINAMDADNNVVASTSVFINPLTTSTSKSQSLSSTETTIAIQLEKYAYVENESIHVTGQIINPEFSKQVSIKMYDADSGELIKGFVHNSSSFVSKEGKFEIGFGFNWLNLDGLYMVTVFHNGMNTSKYFTVQSVDETTAPFNSLES</sequence>